<dbReference type="NCBIfam" id="NF033547">
    <property type="entry name" value="transpos_IS1595"/>
    <property type="match status" value="1"/>
</dbReference>
<name>A0A239PW17_9PROT</name>
<evidence type="ECO:0000313" key="3">
    <source>
        <dbReference type="Proteomes" id="UP000198346"/>
    </source>
</evidence>
<proteinExistence type="predicted"/>
<dbReference type="Pfam" id="PF12762">
    <property type="entry name" value="DDE_Tnp_IS1595"/>
    <property type="match status" value="1"/>
</dbReference>
<gene>
    <name evidence="2" type="ORF">SAMN06297382_2214</name>
</gene>
<sequence>MRLRHSKLTHNQTNRLIEHFVAGTPARTASALIGVNKDTAATFYHRLRSVIAEKLAEEAGEPAGEVEVDESYFGGVRKGKRGRGAAGKVPVFGLLKRGGRVFVLPVKDTRSDTLIPIIACKVQPDSVVFTDSFRAYDQLDVTDFHHMRINHSKLFADRENHINGIENFWNQAKRHLRRYNGIPRQHFLLFIKECEWRFNYGPPDALLRTLREWLKPYSRS</sequence>
<keyword evidence="3" id="KW-1185">Reference proteome</keyword>
<accession>A0A239PW17</accession>
<dbReference type="OrthoDB" id="271821at2"/>
<evidence type="ECO:0000259" key="1">
    <source>
        <dbReference type="SMART" id="SM01126"/>
    </source>
</evidence>
<protein>
    <submittedName>
        <fullName evidence="2">Transposase</fullName>
    </submittedName>
</protein>
<evidence type="ECO:0000313" key="2">
    <source>
        <dbReference type="EMBL" id="SNT74501.1"/>
    </source>
</evidence>
<dbReference type="EMBL" id="FZQA01000005">
    <property type="protein sequence ID" value="SNT74501.1"/>
    <property type="molecule type" value="Genomic_DNA"/>
</dbReference>
<dbReference type="PANTHER" id="PTHR47163:SF2">
    <property type="entry name" value="SI:DKEY-17M8.2"/>
    <property type="match status" value="1"/>
</dbReference>
<dbReference type="RefSeq" id="WP_089412678.1">
    <property type="nucleotide sequence ID" value="NZ_FZQA01000005.1"/>
</dbReference>
<dbReference type="InterPro" id="IPR024445">
    <property type="entry name" value="Tnp_ISXO2-like"/>
</dbReference>
<dbReference type="Proteomes" id="UP000198346">
    <property type="component" value="Unassembled WGS sequence"/>
</dbReference>
<dbReference type="AlphaFoldDB" id="A0A239PW17"/>
<organism evidence="2 3">
    <name type="scientific">Amphiplicatus metriothermophilus</name>
    <dbReference type="NCBI Taxonomy" id="1519374"/>
    <lineage>
        <taxon>Bacteria</taxon>
        <taxon>Pseudomonadati</taxon>
        <taxon>Pseudomonadota</taxon>
        <taxon>Alphaproteobacteria</taxon>
        <taxon>Parvularculales</taxon>
        <taxon>Parvularculaceae</taxon>
        <taxon>Amphiplicatus</taxon>
    </lineage>
</organism>
<dbReference type="PANTHER" id="PTHR47163">
    <property type="entry name" value="DDE_TNP_IS1595 DOMAIN-CONTAINING PROTEIN"/>
    <property type="match status" value="1"/>
</dbReference>
<dbReference type="SMART" id="SM01126">
    <property type="entry name" value="DDE_Tnp_IS1595"/>
    <property type="match status" value="1"/>
</dbReference>
<reference evidence="2 3" key="1">
    <citation type="submission" date="2017-07" db="EMBL/GenBank/DDBJ databases">
        <authorList>
            <person name="Sun Z.S."/>
            <person name="Albrecht U."/>
            <person name="Echele G."/>
            <person name="Lee C.C."/>
        </authorList>
    </citation>
    <scope>NUCLEOTIDE SEQUENCE [LARGE SCALE GENOMIC DNA]</scope>
    <source>
        <strain evidence="2 3">CGMCC 1.12710</strain>
    </source>
</reference>
<feature type="domain" description="ISXO2-like transposase" evidence="1">
    <location>
        <begin position="61"/>
        <end position="199"/>
    </location>
</feature>
<dbReference type="InterPro" id="IPR053164">
    <property type="entry name" value="IS1016-like_transposase"/>
</dbReference>